<evidence type="ECO:0000313" key="1">
    <source>
        <dbReference type="EMBL" id="KAG8181489.1"/>
    </source>
</evidence>
<sequence>MLPANNFKPSLLSHACVCISRVLCTLNFLSSAQRPIAERGAKTCPEFAMSPGACWYGTINDCHQRHKVSLIVEKGKLPNLPAMPIVVVGLIVRTIKELWNVETDVARPPGNESSHGGFDDSTCVDNLRFSLYPRNLLIGVCRKCRNTWPRGFHSL</sequence>
<evidence type="ECO:0008006" key="3">
    <source>
        <dbReference type="Google" id="ProtNLM"/>
    </source>
</evidence>
<protein>
    <recommendedName>
        <fullName evidence="3">Secreted protein</fullName>
    </recommendedName>
</protein>
<name>A0AAV6UBE7_9ARAC</name>
<dbReference type="Proteomes" id="UP000827092">
    <property type="component" value="Unassembled WGS sequence"/>
</dbReference>
<dbReference type="AlphaFoldDB" id="A0AAV6UBE7"/>
<evidence type="ECO:0000313" key="2">
    <source>
        <dbReference type="Proteomes" id="UP000827092"/>
    </source>
</evidence>
<proteinExistence type="predicted"/>
<comment type="caution">
    <text evidence="1">The sequence shown here is derived from an EMBL/GenBank/DDBJ whole genome shotgun (WGS) entry which is preliminary data.</text>
</comment>
<accession>A0AAV6UBE7</accession>
<keyword evidence="2" id="KW-1185">Reference proteome</keyword>
<organism evidence="1 2">
    <name type="scientific">Oedothorax gibbosus</name>
    <dbReference type="NCBI Taxonomy" id="931172"/>
    <lineage>
        <taxon>Eukaryota</taxon>
        <taxon>Metazoa</taxon>
        <taxon>Ecdysozoa</taxon>
        <taxon>Arthropoda</taxon>
        <taxon>Chelicerata</taxon>
        <taxon>Arachnida</taxon>
        <taxon>Araneae</taxon>
        <taxon>Araneomorphae</taxon>
        <taxon>Entelegynae</taxon>
        <taxon>Araneoidea</taxon>
        <taxon>Linyphiidae</taxon>
        <taxon>Erigoninae</taxon>
        <taxon>Oedothorax</taxon>
    </lineage>
</organism>
<gene>
    <name evidence="1" type="ORF">JTE90_016576</name>
</gene>
<dbReference type="EMBL" id="JAFNEN010000513">
    <property type="protein sequence ID" value="KAG8181489.1"/>
    <property type="molecule type" value="Genomic_DNA"/>
</dbReference>
<reference evidence="1 2" key="1">
    <citation type="journal article" date="2022" name="Nat. Ecol. Evol.">
        <title>A masculinizing supergene underlies an exaggerated male reproductive morph in a spider.</title>
        <authorList>
            <person name="Hendrickx F."/>
            <person name="De Corte Z."/>
            <person name="Sonet G."/>
            <person name="Van Belleghem S.M."/>
            <person name="Kostlbacher S."/>
            <person name="Vangestel C."/>
        </authorList>
    </citation>
    <scope>NUCLEOTIDE SEQUENCE [LARGE SCALE GENOMIC DNA]</scope>
    <source>
        <strain evidence="1">W744_W776</strain>
    </source>
</reference>